<dbReference type="EMBL" id="CP016246">
    <property type="protein sequence ID" value="ANQ07739.1"/>
    <property type="molecule type" value="Genomic_DNA"/>
</dbReference>
<feature type="region of interest" description="Disordered" evidence="1">
    <location>
        <begin position="38"/>
        <end position="59"/>
    </location>
</feature>
<dbReference type="Pfam" id="PF12878">
    <property type="entry name" value="SICA_beta"/>
    <property type="match status" value="1"/>
</dbReference>
<feature type="region of interest" description="Disordered" evidence="1">
    <location>
        <begin position="369"/>
        <end position="394"/>
    </location>
</feature>
<dbReference type="VEuPathDB" id="PlasmoDB:PCOAH_00023380"/>
<feature type="compositionally biased region" description="Polar residues" evidence="1">
    <location>
        <begin position="40"/>
        <end position="54"/>
    </location>
</feature>
<dbReference type="KEGG" id="pcot:PCOAH_00023380"/>
<feature type="region of interest" description="Disordered" evidence="1">
    <location>
        <begin position="410"/>
        <end position="523"/>
    </location>
</feature>
<feature type="compositionally biased region" description="Acidic residues" evidence="1">
    <location>
        <begin position="462"/>
        <end position="481"/>
    </location>
</feature>
<dbReference type="RefSeq" id="XP_019914434.1">
    <property type="nucleotide sequence ID" value="XM_020059145.1"/>
</dbReference>
<accession>A0A1B1DYP3</accession>
<dbReference type="Proteomes" id="UP000092716">
    <property type="component" value="Chromosome 8"/>
</dbReference>
<feature type="domain" description="Schizont-infected cell agglutination extracellular beta" evidence="3">
    <location>
        <begin position="11"/>
        <end position="149"/>
    </location>
</feature>
<reference evidence="6" key="1">
    <citation type="submission" date="2016-06" db="EMBL/GenBank/DDBJ databases">
        <title>First high quality genome sequence of Plasmodium coatneyi using continuous long reads from single molecule, real-time sequencing.</title>
        <authorList>
            <person name="Chien J.-T."/>
            <person name="Pakala S.B."/>
            <person name="Geraldo J.A."/>
            <person name="Lapp S.A."/>
            <person name="Barnwell J.W."/>
            <person name="Kissinger J.C."/>
            <person name="Galinski M.R."/>
            <person name="Humphrey J.C."/>
        </authorList>
    </citation>
    <scope>NUCLEOTIDE SEQUENCE [LARGE SCALE GENOMIC DNA]</scope>
    <source>
        <strain evidence="6">Hackeri</strain>
    </source>
</reference>
<dbReference type="GeneID" id="30909066"/>
<feature type="region of interest" description="Disordered" evidence="1">
    <location>
        <begin position="595"/>
        <end position="616"/>
    </location>
</feature>
<name>A0A1B1DYP3_9APIC</name>
<dbReference type="InterPro" id="IPR024288">
    <property type="entry name" value="SICA_C"/>
</dbReference>
<evidence type="ECO:0000256" key="2">
    <source>
        <dbReference type="SAM" id="Phobius"/>
    </source>
</evidence>
<feature type="compositionally biased region" description="Basic and acidic residues" evidence="1">
    <location>
        <begin position="436"/>
        <end position="461"/>
    </location>
</feature>
<keyword evidence="2" id="KW-0812">Transmembrane</keyword>
<proteinExistence type="predicted"/>
<organism evidence="5 6">
    <name type="scientific">Plasmodium coatneyi</name>
    <dbReference type="NCBI Taxonomy" id="208452"/>
    <lineage>
        <taxon>Eukaryota</taxon>
        <taxon>Sar</taxon>
        <taxon>Alveolata</taxon>
        <taxon>Apicomplexa</taxon>
        <taxon>Aconoidasida</taxon>
        <taxon>Haemosporida</taxon>
        <taxon>Plasmodiidae</taxon>
        <taxon>Plasmodium</taxon>
    </lineage>
</organism>
<gene>
    <name evidence="5" type="ORF">PCOAH_00023380</name>
</gene>
<protein>
    <submittedName>
        <fullName evidence="5">SICA antigen</fullName>
    </submittedName>
</protein>
<dbReference type="AlphaFoldDB" id="A0A1B1DYP3"/>
<evidence type="ECO:0000259" key="4">
    <source>
        <dbReference type="Pfam" id="PF12879"/>
    </source>
</evidence>
<keyword evidence="2" id="KW-0472">Membrane</keyword>
<feature type="transmembrane region" description="Helical" evidence="2">
    <location>
        <begin position="533"/>
        <end position="554"/>
    </location>
</feature>
<dbReference type="Pfam" id="PF12879">
    <property type="entry name" value="SICA_C"/>
    <property type="match status" value="1"/>
</dbReference>
<evidence type="ECO:0000313" key="6">
    <source>
        <dbReference type="Proteomes" id="UP000092716"/>
    </source>
</evidence>
<feature type="domain" description="Schizont-infected cell agglutination C-terminal" evidence="4">
    <location>
        <begin position="552"/>
        <end position="696"/>
    </location>
</feature>
<evidence type="ECO:0000259" key="3">
    <source>
        <dbReference type="Pfam" id="PF12878"/>
    </source>
</evidence>
<dbReference type="OrthoDB" id="6133115at2759"/>
<keyword evidence="6" id="KW-1185">Reference proteome</keyword>
<evidence type="ECO:0000313" key="5">
    <source>
        <dbReference type="EMBL" id="ANQ07739.1"/>
    </source>
</evidence>
<sequence>MKKLSQNKGGTLSWENIQGDIKQVLGKLSKALTDNEETNKNLCNNTAGQQGRTPTDSEKTACNNIAKGLKGIYNIKPEPNGNQANPVQNTNFEQTIGCLLLNVYAQEIKSKCPIMGKTVKEAFTINEGLHTTECNSGGKNKCEQCQWDECANYTIKEGVDLRTKVKDMLLGNKDIKQTLSTISDSCKQSTTIRGWFALFSRDVTEKDKEQNILLQGMLDSCDLKNDDGGVGLDKYKDFCNIMMRNIFLVTEVGNEYKNKEGQEQDQPACEKIVKGIPVCDLLKVWMYYMRIFCIPEAVIKNVLSVVQQVREELNGKLIRVKNYVDCTYDAAFRIPDGDISYLVGEAHDLFSTSELHTKMSGITNKNEWCKNTPTRPKFSREGPGAQDRITNANKEDLNKLKSLVENVTEVLKEEEGGGGSKPGEAPEPISPTKVPEVPKKVIPEEKKEASENTDQDTKSDEQEPEEENEEEEEEREEELEPKDEAAAAPSGDVPQEPPGEAADKLGAGSASLSPRTPSPAPLASKMDSPVLPYLPLAPAVLGISIMSYLLWKYFGMLRKTRKRYRRAPHIRGPSLEQQIVDHVDQPSPREYYIVKKRKPRSTPKKRRKKRGLGRRRAGVRRRMIIDIHFEVLDECQKGELHLKKEDFFVILVQEFMGCEFIKEKKVPSSDSGFREEDFVTKEDVPKEQVPSTDLGFRIIVPKEQVPSSNSGFRKEVFVPDEGVPKEQVPSLDSEFREEDFITNESVS</sequence>
<dbReference type="InterPro" id="IPR024285">
    <property type="entry name" value="SICA_extracell_b"/>
</dbReference>
<evidence type="ECO:0000256" key="1">
    <source>
        <dbReference type="SAM" id="MobiDB-lite"/>
    </source>
</evidence>
<keyword evidence="2" id="KW-1133">Transmembrane helix</keyword>